<evidence type="ECO:0008006" key="3">
    <source>
        <dbReference type="Google" id="ProtNLM"/>
    </source>
</evidence>
<proteinExistence type="predicted"/>
<organism evidence="1 2">
    <name type="scientific">Undibacterium flavidum</name>
    <dbReference type="NCBI Taxonomy" id="2762297"/>
    <lineage>
        <taxon>Bacteria</taxon>
        <taxon>Pseudomonadati</taxon>
        <taxon>Pseudomonadota</taxon>
        <taxon>Betaproteobacteria</taxon>
        <taxon>Burkholderiales</taxon>
        <taxon>Oxalobacteraceae</taxon>
        <taxon>Undibacterium</taxon>
    </lineage>
</organism>
<evidence type="ECO:0000313" key="2">
    <source>
        <dbReference type="Proteomes" id="UP000624279"/>
    </source>
</evidence>
<comment type="caution">
    <text evidence="1">The sequence shown here is derived from an EMBL/GenBank/DDBJ whole genome shotgun (WGS) entry which is preliminary data.</text>
</comment>
<evidence type="ECO:0000313" key="1">
    <source>
        <dbReference type="EMBL" id="MBC3875131.1"/>
    </source>
</evidence>
<sequence length="216" mass="24083">MDKAQGMKSILNIWYLSIAIIFTGCATKIDSLRLERNAPPIKDVSIVISLGDLSSVNVASSTEKSFYQAKLPESLKTRLPAIFSKNEIALQGLIIQQKLITDHEVPPFLEKTKATHLLVVTPFSTSYLTNSYGARMSDISVNFVTALWDVSQKKPVWRATPKLKLLKDQPLLTSQEFAGMLLKGLFRDGFLSLRQGFPIDLDGKEIMHNWGTGNDK</sequence>
<gene>
    <name evidence="1" type="ORF">H8K55_16200</name>
</gene>
<reference evidence="1 2" key="1">
    <citation type="submission" date="2020-08" db="EMBL/GenBank/DDBJ databases">
        <title>Novel species isolated from subtropical streams in China.</title>
        <authorList>
            <person name="Lu H."/>
        </authorList>
    </citation>
    <scope>NUCLEOTIDE SEQUENCE [LARGE SCALE GENOMIC DNA]</scope>
    <source>
        <strain evidence="1 2">LX15W</strain>
    </source>
</reference>
<keyword evidence="2" id="KW-1185">Reference proteome</keyword>
<protein>
    <recommendedName>
        <fullName evidence="3">Lipoprotein</fullName>
    </recommendedName>
</protein>
<dbReference type="PROSITE" id="PS51257">
    <property type="entry name" value="PROKAR_LIPOPROTEIN"/>
    <property type="match status" value="1"/>
</dbReference>
<name>A0ABR6YEX3_9BURK</name>
<dbReference type="Proteomes" id="UP000624279">
    <property type="component" value="Unassembled WGS sequence"/>
</dbReference>
<dbReference type="EMBL" id="JACOGA010000016">
    <property type="protein sequence ID" value="MBC3875131.1"/>
    <property type="molecule type" value="Genomic_DNA"/>
</dbReference>
<dbReference type="RefSeq" id="WP_186943108.1">
    <property type="nucleotide sequence ID" value="NZ_JACOGA010000016.1"/>
</dbReference>
<accession>A0ABR6YEX3</accession>